<organism evidence="1 2">
    <name type="scientific">Reticulibacter mediterranei</name>
    <dbReference type="NCBI Taxonomy" id="2778369"/>
    <lineage>
        <taxon>Bacteria</taxon>
        <taxon>Bacillati</taxon>
        <taxon>Chloroflexota</taxon>
        <taxon>Ktedonobacteria</taxon>
        <taxon>Ktedonobacterales</taxon>
        <taxon>Reticulibacteraceae</taxon>
        <taxon>Reticulibacter</taxon>
    </lineage>
</organism>
<dbReference type="AlphaFoldDB" id="A0A8J3NAE9"/>
<dbReference type="Proteomes" id="UP000597444">
    <property type="component" value="Unassembled WGS sequence"/>
</dbReference>
<proteinExistence type="predicted"/>
<evidence type="ECO:0000313" key="2">
    <source>
        <dbReference type="Proteomes" id="UP000597444"/>
    </source>
</evidence>
<gene>
    <name evidence="1" type="ORF">KSF_103550</name>
</gene>
<name>A0A8J3NAE9_9CHLR</name>
<dbReference type="EMBL" id="BNJK01000002">
    <property type="protein sequence ID" value="GHP00308.1"/>
    <property type="molecule type" value="Genomic_DNA"/>
</dbReference>
<keyword evidence="2" id="KW-1185">Reference proteome</keyword>
<accession>A0A8J3NAE9</accession>
<reference evidence="1" key="1">
    <citation type="submission" date="2020-10" db="EMBL/GenBank/DDBJ databases">
        <title>Taxonomic study of unclassified bacteria belonging to the class Ktedonobacteria.</title>
        <authorList>
            <person name="Yabe S."/>
            <person name="Wang C.M."/>
            <person name="Zheng Y."/>
            <person name="Sakai Y."/>
            <person name="Cavaletti L."/>
            <person name="Monciardini P."/>
            <person name="Donadio S."/>
        </authorList>
    </citation>
    <scope>NUCLEOTIDE SEQUENCE</scope>
    <source>
        <strain evidence="1">ID150040</strain>
    </source>
</reference>
<protein>
    <submittedName>
        <fullName evidence="1">Uncharacterized protein</fullName>
    </submittedName>
</protein>
<comment type="caution">
    <text evidence="1">The sequence shown here is derived from an EMBL/GenBank/DDBJ whole genome shotgun (WGS) entry which is preliminary data.</text>
</comment>
<sequence length="116" mass="12615">MPAAHAAPTQPMDCTAGQTCHGCPPGYVCIYPEGSTNGVNDTTPTQKYYYYGVYQLSNQYGQHEIINNQVDKAWASLCTDWQGATCHQMLAPLTLGTYNLTPINSIKVKPTAAGVW</sequence>
<evidence type="ECO:0000313" key="1">
    <source>
        <dbReference type="EMBL" id="GHP00308.1"/>
    </source>
</evidence>